<proteinExistence type="predicted"/>
<evidence type="ECO:0000313" key="3">
    <source>
        <dbReference type="Proteomes" id="UP000277212"/>
    </source>
</evidence>
<organism evidence="2 3">
    <name type="scientific">Fusarium kuroshium</name>
    <dbReference type="NCBI Taxonomy" id="2010991"/>
    <lineage>
        <taxon>Eukaryota</taxon>
        <taxon>Fungi</taxon>
        <taxon>Dikarya</taxon>
        <taxon>Ascomycota</taxon>
        <taxon>Pezizomycotina</taxon>
        <taxon>Sordariomycetes</taxon>
        <taxon>Hypocreomycetidae</taxon>
        <taxon>Hypocreales</taxon>
        <taxon>Nectriaceae</taxon>
        <taxon>Fusarium</taxon>
        <taxon>Fusarium solani species complex</taxon>
    </lineage>
</organism>
<name>A0A3M2RXK5_9HYPO</name>
<sequence>MNKPYRTDSLNHLSEHDLEPNKASKFYLKDIAFAKSALKIVLVGATRWSVSWPVPSAFAFCAAAHARPPTRKDGDLTSPIPHCHPSPNAEDGTPVAD</sequence>
<reference evidence="2 3" key="1">
    <citation type="submission" date="2017-06" db="EMBL/GenBank/DDBJ databases">
        <title>Comparative genomic analysis of Ambrosia Fusariam Clade fungi.</title>
        <authorList>
            <person name="Stajich J.E."/>
            <person name="Carrillo J."/>
            <person name="Kijimoto T."/>
            <person name="Eskalen A."/>
            <person name="O'Donnell K."/>
            <person name="Kasson M."/>
        </authorList>
    </citation>
    <scope>NUCLEOTIDE SEQUENCE [LARGE SCALE GENOMIC DNA]</scope>
    <source>
        <strain evidence="2">UCR3666</strain>
    </source>
</reference>
<evidence type="ECO:0000256" key="1">
    <source>
        <dbReference type="SAM" id="MobiDB-lite"/>
    </source>
</evidence>
<dbReference type="Proteomes" id="UP000277212">
    <property type="component" value="Unassembled WGS sequence"/>
</dbReference>
<protein>
    <submittedName>
        <fullName evidence="2">Uncharacterized protein</fullName>
    </submittedName>
</protein>
<gene>
    <name evidence="2" type="ORF">CDV36_010354</name>
</gene>
<accession>A0A3M2RXK5</accession>
<keyword evidence="3" id="KW-1185">Reference proteome</keyword>
<comment type="caution">
    <text evidence="2">The sequence shown here is derived from an EMBL/GenBank/DDBJ whole genome shotgun (WGS) entry which is preliminary data.</text>
</comment>
<dbReference type="EMBL" id="NKUJ01000219">
    <property type="protein sequence ID" value="RMJ10003.1"/>
    <property type="molecule type" value="Genomic_DNA"/>
</dbReference>
<evidence type="ECO:0000313" key="2">
    <source>
        <dbReference type="EMBL" id="RMJ10003.1"/>
    </source>
</evidence>
<feature type="region of interest" description="Disordered" evidence="1">
    <location>
        <begin position="68"/>
        <end position="97"/>
    </location>
</feature>
<dbReference type="AlphaFoldDB" id="A0A3M2RXK5"/>